<organism evidence="2 3">
    <name type="scientific">Herbinix luporum</name>
    <dbReference type="NCBI Taxonomy" id="1679721"/>
    <lineage>
        <taxon>Bacteria</taxon>
        <taxon>Bacillati</taxon>
        <taxon>Bacillota</taxon>
        <taxon>Clostridia</taxon>
        <taxon>Lachnospirales</taxon>
        <taxon>Lachnospiraceae</taxon>
        <taxon>Herbinix</taxon>
    </lineage>
</organism>
<sequence length="248" mass="27970">MKELLVIVPVFNEEKNLANLLESLSEPKIRSFADILIINDASSDRTEAIAKSYNMPLITHVFNLGYGATLQVGYKYAVRNNYKYVIQIDGDGQHSVDNIAHIYRCLHSKDAEGNTPDIVIGSRFLAGSKAYKISAIKKLSISYFSCLIKKKTGVLITDPTSGLQGLSRRAFKYYSQYGNFDCSYPDANMIIQMLLLGYRIKETTSVMYERKAGVSMHRGLIKQLIYMLTMPLSIWTVTVRIKKGLQKT</sequence>
<dbReference type="Gene3D" id="3.90.550.10">
    <property type="entry name" value="Spore Coat Polysaccharide Biosynthesis Protein SpsA, Chain A"/>
    <property type="match status" value="1"/>
</dbReference>
<gene>
    <name evidence="2" type="ORF">SD1D_1205</name>
</gene>
<dbReference type="PANTHER" id="PTHR10859:SF114">
    <property type="entry name" value="DOLICHOL-PHOSPHATE MANNOSYLTRANSFERASE"/>
    <property type="match status" value="1"/>
</dbReference>
<dbReference type="RefSeq" id="WP_058258091.1">
    <property type="nucleotide sequence ID" value="NZ_DUPS01000067.1"/>
</dbReference>
<name>A0A0K8J513_9FIRM</name>
<evidence type="ECO:0000313" key="2">
    <source>
        <dbReference type="EMBL" id="CUH92751.1"/>
    </source>
</evidence>
<accession>A0A0K8J513</accession>
<reference evidence="3" key="1">
    <citation type="submission" date="2015-09" db="EMBL/GenBank/DDBJ databases">
        <authorList>
            <person name="Wibberg D."/>
        </authorList>
    </citation>
    <scope>NUCLEOTIDE SEQUENCE [LARGE SCALE GENOMIC DNA]</scope>
    <source>
        <strain evidence="3">SD1D</strain>
    </source>
</reference>
<feature type="domain" description="Glycosyltransferase 2-like" evidence="1">
    <location>
        <begin position="6"/>
        <end position="172"/>
    </location>
</feature>
<dbReference type="Proteomes" id="UP000196053">
    <property type="component" value="Chromosome I"/>
</dbReference>
<proteinExistence type="predicted"/>
<dbReference type="SUPFAM" id="SSF53448">
    <property type="entry name" value="Nucleotide-diphospho-sugar transferases"/>
    <property type="match status" value="1"/>
</dbReference>
<evidence type="ECO:0000259" key="1">
    <source>
        <dbReference type="Pfam" id="PF00535"/>
    </source>
</evidence>
<dbReference type="Pfam" id="PF00535">
    <property type="entry name" value="Glycos_transf_2"/>
    <property type="match status" value="1"/>
</dbReference>
<dbReference type="KEGG" id="hsd:SD1D_1205"/>
<dbReference type="InterPro" id="IPR001173">
    <property type="entry name" value="Glyco_trans_2-like"/>
</dbReference>
<dbReference type="AlphaFoldDB" id="A0A0K8J513"/>
<dbReference type="PANTHER" id="PTHR10859">
    <property type="entry name" value="GLYCOSYL TRANSFERASE"/>
    <property type="match status" value="1"/>
</dbReference>
<keyword evidence="3" id="KW-1185">Reference proteome</keyword>
<dbReference type="OrthoDB" id="9810303at2"/>
<dbReference type="InterPro" id="IPR029044">
    <property type="entry name" value="Nucleotide-diphossugar_trans"/>
</dbReference>
<dbReference type="GO" id="GO:0006487">
    <property type="term" value="P:protein N-linked glycosylation"/>
    <property type="evidence" value="ECO:0007669"/>
    <property type="project" value="TreeGrafter"/>
</dbReference>
<dbReference type="CDD" id="cd04179">
    <property type="entry name" value="DPM_DPG-synthase_like"/>
    <property type="match status" value="1"/>
</dbReference>
<evidence type="ECO:0000313" key="3">
    <source>
        <dbReference type="Proteomes" id="UP000196053"/>
    </source>
</evidence>
<dbReference type="EMBL" id="LN879430">
    <property type="protein sequence ID" value="CUH92751.1"/>
    <property type="molecule type" value="Genomic_DNA"/>
</dbReference>
<protein>
    <recommendedName>
        <fullName evidence="1">Glycosyltransferase 2-like domain-containing protein</fullName>
    </recommendedName>
</protein>